<dbReference type="Pfam" id="PF03265">
    <property type="entry name" value="DNase_II"/>
    <property type="match status" value="1"/>
</dbReference>
<accession>A0AAW1QX42</accession>
<keyword evidence="5" id="KW-1185">Reference proteome</keyword>
<dbReference type="InterPro" id="IPR004947">
    <property type="entry name" value="DNase_II"/>
</dbReference>
<evidence type="ECO:0000313" key="5">
    <source>
        <dbReference type="Proteomes" id="UP001445335"/>
    </source>
</evidence>
<protein>
    <submittedName>
        <fullName evidence="4">Uncharacterized protein</fullName>
    </submittedName>
</protein>
<dbReference type="EMBL" id="JALJOU010000068">
    <property type="protein sequence ID" value="KAK9826099.1"/>
    <property type="molecule type" value="Genomic_DNA"/>
</dbReference>
<dbReference type="AlphaFoldDB" id="A0AAW1QX42"/>
<sequence length="370" mass="37756">MLHSAEATPNMVGSGYRALPLLTALMLLAAPPCRAGPVCLDAAGQPVDWWLALKLPGGPTWAHLDSRAAAEHLGEALGGSEHVEGRFRFSSGALGDSASNSSLTRTLGQLYADRDPASAYAAGHLMFNSRAEGAGHNCGPANGVAGYGVRQGFLLLHTVPGFPLAPPHHSAAGLPVMEAATGHRFLAAPDLAGELAAAAEVGGSARGVAWGAELLSLAGERFMALAAAETGDLWGEVVLPRLEPGAQGLLTIAPCQHRPANSSAFEAPHGRSDWAISAPAAEHAPGSDAKEQRFRAAASAAGTALPSTFAADFDEVARDFAEGAGGDTAAGARLAAVSFNEGSGSALCFAGNRFVWEAFRSVLRAAEPCN</sequence>
<dbReference type="PANTHER" id="PTHR10858">
    <property type="entry name" value="DEOXYRIBONUCLEASE II"/>
    <property type="match status" value="1"/>
</dbReference>
<evidence type="ECO:0000313" key="4">
    <source>
        <dbReference type="EMBL" id="KAK9826099.1"/>
    </source>
</evidence>
<feature type="chain" id="PRO_5043743915" evidence="3">
    <location>
        <begin position="36"/>
        <end position="370"/>
    </location>
</feature>
<evidence type="ECO:0000256" key="3">
    <source>
        <dbReference type="SAM" id="SignalP"/>
    </source>
</evidence>
<evidence type="ECO:0000256" key="2">
    <source>
        <dbReference type="ARBA" id="ARBA00022801"/>
    </source>
</evidence>
<name>A0AAW1QX42_9CHLO</name>
<gene>
    <name evidence="4" type="ORF">WJX81_002927</name>
</gene>
<dbReference type="PANTHER" id="PTHR10858:SF23">
    <property type="entry name" value="DEOXYRIBONUCLEASE II"/>
    <property type="match status" value="1"/>
</dbReference>
<dbReference type="GO" id="GO:0004531">
    <property type="term" value="F:deoxyribonuclease II activity"/>
    <property type="evidence" value="ECO:0007669"/>
    <property type="project" value="InterPro"/>
</dbReference>
<dbReference type="Proteomes" id="UP001445335">
    <property type="component" value="Unassembled WGS sequence"/>
</dbReference>
<comment type="similarity">
    <text evidence="1">Belongs to the DNase II family.</text>
</comment>
<organism evidence="4 5">
    <name type="scientific">Elliptochloris bilobata</name>
    <dbReference type="NCBI Taxonomy" id="381761"/>
    <lineage>
        <taxon>Eukaryota</taxon>
        <taxon>Viridiplantae</taxon>
        <taxon>Chlorophyta</taxon>
        <taxon>core chlorophytes</taxon>
        <taxon>Trebouxiophyceae</taxon>
        <taxon>Trebouxiophyceae incertae sedis</taxon>
        <taxon>Elliptochloris clade</taxon>
        <taxon>Elliptochloris</taxon>
    </lineage>
</organism>
<feature type="signal peptide" evidence="3">
    <location>
        <begin position="1"/>
        <end position="35"/>
    </location>
</feature>
<comment type="caution">
    <text evidence="4">The sequence shown here is derived from an EMBL/GenBank/DDBJ whole genome shotgun (WGS) entry which is preliminary data.</text>
</comment>
<keyword evidence="2" id="KW-0378">Hydrolase</keyword>
<evidence type="ECO:0000256" key="1">
    <source>
        <dbReference type="ARBA" id="ARBA00007527"/>
    </source>
</evidence>
<keyword evidence="3" id="KW-0732">Signal</keyword>
<reference evidence="4 5" key="1">
    <citation type="journal article" date="2024" name="Nat. Commun.">
        <title>Phylogenomics reveals the evolutionary origins of lichenization in chlorophyte algae.</title>
        <authorList>
            <person name="Puginier C."/>
            <person name="Libourel C."/>
            <person name="Otte J."/>
            <person name="Skaloud P."/>
            <person name="Haon M."/>
            <person name="Grisel S."/>
            <person name="Petersen M."/>
            <person name="Berrin J.G."/>
            <person name="Delaux P.M."/>
            <person name="Dal Grande F."/>
            <person name="Keller J."/>
        </authorList>
    </citation>
    <scope>NUCLEOTIDE SEQUENCE [LARGE SCALE GENOMIC DNA]</scope>
    <source>
        <strain evidence="4 5">SAG 245.80</strain>
    </source>
</reference>
<proteinExistence type="inferred from homology"/>